<name>A0A4Y1VJG9_BACUN</name>
<reference evidence="2 3" key="1">
    <citation type="submission" date="2019-06" db="EMBL/GenBank/DDBJ databases">
        <title>Complete genome sequence of Bacteroides uniformis NBRC 113350.</title>
        <authorList>
            <person name="Miura T."/>
            <person name="Furukawa M."/>
            <person name="Shimamura M."/>
            <person name="Ohyama Y."/>
            <person name="Yamazoe A."/>
            <person name="Kawasaki H."/>
        </authorList>
    </citation>
    <scope>NUCLEOTIDE SEQUENCE [LARGE SCALE GENOMIC DNA]</scope>
    <source>
        <strain evidence="2 3">NBRC 113350</strain>
    </source>
</reference>
<evidence type="ECO:0000259" key="1">
    <source>
        <dbReference type="Pfam" id="PF13612"/>
    </source>
</evidence>
<dbReference type="RefSeq" id="WP_057317062.1">
    <property type="nucleotide sequence ID" value="NZ_AP019724.1"/>
</dbReference>
<dbReference type="NCBIfam" id="NF033520">
    <property type="entry name" value="transpos_IS982"/>
    <property type="match status" value="1"/>
</dbReference>
<proteinExistence type="predicted"/>
<organism evidence="2 3">
    <name type="scientific">Bacteroides uniformis</name>
    <dbReference type="NCBI Taxonomy" id="820"/>
    <lineage>
        <taxon>Bacteria</taxon>
        <taxon>Pseudomonadati</taxon>
        <taxon>Bacteroidota</taxon>
        <taxon>Bacteroidia</taxon>
        <taxon>Bacteroidales</taxon>
        <taxon>Bacteroidaceae</taxon>
        <taxon>Bacteroides</taxon>
    </lineage>
</organism>
<evidence type="ECO:0000313" key="2">
    <source>
        <dbReference type="EMBL" id="BBK88300.1"/>
    </source>
</evidence>
<dbReference type="Pfam" id="PF13612">
    <property type="entry name" value="DDE_Tnp_1_3"/>
    <property type="match status" value="1"/>
</dbReference>
<accession>A0A4Y1VJG9</accession>
<dbReference type="Proteomes" id="UP000320533">
    <property type="component" value="Chromosome"/>
</dbReference>
<dbReference type="InterPro" id="IPR025668">
    <property type="entry name" value="Tnp_DDE_dom"/>
</dbReference>
<dbReference type="KEGG" id="bun:Bun01g_26700"/>
<dbReference type="AlphaFoldDB" id="A0A4Y1VJG9"/>
<feature type="domain" description="Transposase DDE" evidence="1">
    <location>
        <begin position="109"/>
        <end position="263"/>
    </location>
</feature>
<gene>
    <name evidence="2" type="ORF">Bun01g_26700</name>
</gene>
<dbReference type="EMBL" id="AP019724">
    <property type="protein sequence ID" value="BBK88300.1"/>
    <property type="molecule type" value="Genomic_DNA"/>
</dbReference>
<evidence type="ECO:0000313" key="3">
    <source>
        <dbReference type="Proteomes" id="UP000320533"/>
    </source>
</evidence>
<protein>
    <submittedName>
        <fullName evidence="2">Transposase</fullName>
    </submittedName>
</protein>
<sequence>MITEDKITEIFCIADDFCKYFSSELKKHQIADGKKHRNKSCKLSEAEVITILILFHSKGFRCLKHFYTQYVCKHMRHLFPQTVSYNRFVELQKSVVLHLTMFIKEVLLGTCTGVAYVDSTPLRVCKHQRIPIHKTFKGLAERGKCSMGWFFGFKLHLIINDRGEILSFMFTPGNVDDREPLYSESFIGNVKGKLCGDKGYIGKQLFEFLFMNGIQLVTKVKSNMRNSLMSVADKIMLRKRALVESVNDELKNIAQIEHSRHRSFTNFITNALSAIAAYCFFPKKPSISLEYVFDNQLTLF</sequence>